<name>J9G037_9ZZZZ</name>
<dbReference type="AlphaFoldDB" id="J9G037"/>
<organism evidence="2">
    <name type="scientific">gut metagenome</name>
    <dbReference type="NCBI Taxonomy" id="749906"/>
    <lineage>
        <taxon>unclassified sequences</taxon>
        <taxon>metagenomes</taxon>
        <taxon>organismal metagenomes</taxon>
    </lineage>
</organism>
<comment type="caution">
    <text evidence="2">The sequence shown here is derived from an EMBL/GenBank/DDBJ whole genome shotgun (WGS) entry which is preliminary data.</text>
</comment>
<evidence type="ECO:0000313" key="2">
    <source>
        <dbReference type="EMBL" id="EJX00194.1"/>
    </source>
</evidence>
<dbReference type="InterPro" id="IPR001638">
    <property type="entry name" value="Solute-binding_3/MltF_N"/>
</dbReference>
<dbReference type="Pfam" id="PF00497">
    <property type="entry name" value="SBP_bac_3"/>
    <property type="match status" value="1"/>
</dbReference>
<proteinExistence type="predicted"/>
<dbReference type="EMBL" id="AMCI01003484">
    <property type="protein sequence ID" value="EJX00194.1"/>
    <property type="molecule type" value="Genomic_DNA"/>
</dbReference>
<reference evidence="2" key="1">
    <citation type="journal article" date="2012" name="PLoS ONE">
        <title>Gene sets for utilization of primary and secondary nutrition supplies in the distal gut of endangered iberian lynx.</title>
        <authorList>
            <person name="Alcaide M."/>
            <person name="Messina E."/>
            <person name="Richter M."/>
            <person name="Bargiela R."/>
            <person name="Peplies J."/>
            <person name="Huws S.A."/>
            <person name="Newbold C.J."/>
            <person name="Golyshin P.N."/>
            <person name="Simon M.A."/>
            <person name="Lopez G."/>
            <person name="Yakimov M.M."/>
            <person name="Ferrer M."/>
        </authorList>
    </citation>
    <scope>NUCLEOTIDE SEQUENCE</scope>
</reference>
<accession>J9G037</accession>
<protein>
    <submittedName>
        <fullName evidence="2">Extracellular solute-binding protein, family 3</fullName>
    </submittedName>
</protein>
<dbReference type="SUPFAM" id="SSF53850">
    <property type="entry name" value="Periplasmic binding protein-like II"/>
    <property type="match status" value="1"/>
</dbReference>
<feature type="domain" description="Solute-binding protein family 3/N-terminal" evidence="1">
    <location>
        <begin position="2"/>
        <end position="50"/>
    </location>
</feature>
<dbReference type="Gene3D" id="3.40.190.10">
    <property type="entry name" value="Periplasmic binding protein-like II"/>
    <property type="match status" value="1"/>
</dbReference>
<gene>
    <name evidence="2" type="ORF">EVA_11698</name>
</gene>
<evidence type="ECO:0000259" key="1">
    <source>
        <dbReference type="Pfam" id="PF00497"/>
    </source>
</evidence>
<feature type="non-terminal residue" evidence="2">
    <location>
        <position position="1"/>
    </location>
</feature>
<sequence length="54" mass="6158">ESNYYPFSYLTETGDRTGFDFDIAQAICKEMNVVCLVTPYPFKTLLEKLKVSGN</sequence>